<evidence type="ECO:0000313" key="1">
    <source>
        <dbReference type="EMBL" id="RCV51968.1"/>
    </source>
</evidence>
<proteinExistence type="predicted"/>
<organism evidence="1 2">
    <name type="scientific">Marinitenerispora sediminis</name>
    <dbReference type="NCBI Taxonomy" id="1931232"/>
    <lineage>
        <taxon>Bacteria</taxon>
        <taxon>Bacillati</taxon>
        <taxon>Actinomycetota</taxon>
        <taxon>Actinomycetes</taxon>
        <taxon>Streptosporangiales</taxon>
        <taxon>Nocardiopsidaceae</taxon>
        <taxon>Marinitenerispora</taxon>
    </lineage>
</organism>
<sequence>MGVHRLRRRRPGSRLWDLGYAAHGFAPLRPGGDPVRDAARLRALADGYGLDAHQRAALPELTAEHVRGMHRLLVDGARHGRQPWARLHARGHAAYWAAAADYAAAHRGRFAAALLA</sequence>
<comment type="caution">
    <text evidence="1">The sequence shown here is derived from an EMBL/GenBank/DDBJ whole genome shotgun (WGS) entry which is preliminary data.</text>
</comment>
<dbReference type="Proteomes" id="UP000253318">
    <property type="component" value="Unassembled WGS sequence"/>
</dbReference>
<dbReference type="RefSeq" id="WP_114400767.1">
    <property type="nucleotide sequence ID" value="NZ_QEIM01000292.1"/>
</dbReference>
<dbReference type="AlphaFoldDB" id="A0A368T043"/>
<dbReference type="EMBL" id="QEIN01000235">
    <property type="protein sequence ID" value="RCV51968.1"/>
    <property type="molecule type" value="Genomic_DNA"/>
</dbReference>
<name>A0A368T043_9ACTN</name>
<gene>
    <name evidence="1" type="ORF">DEF24_22565</name>
</gene>
<reference evidence="1 2" key="1">
    <citation type="submission" date="2018-04" db="EMBL/GenBank/DDBJ databases">
        <title>Novel actinobacteria from marine sediment.</title>
        <authorList>
            <person name="Ng Z.Y."/>
            <person name="Tan G.Y.A."/>
        </authorList>
    </citation>
    <scope>NUCLEOTIDE SEQUENCE [LARGE SCALE GENOMIC DNA]</scope>
    <source>
        <strain evidence="1 2">TPS81</strain>
    </source>
</reference>
<evidence type="ECO:0000313" key="2">
    <source>
        <dbReference type="Proteomes" id="UP000253318"/>
    </source>
</evidence>
<dbReference type="OrthoDB" id="236897at2"/>
<accession>A0A368T043</accession>
<keyword evidence="2" id="KW-1185">Reference proteome</keyword>
<protein>
    <submittedName>
        <fullName evidence="1">Uncharacterized protein</fullName>
    </submittedName>
</protein>